<feature type="domain" description="RNA polymerase sigma-70 region 2" evidence="7">
    <location>
        <begin position="208"/>
        <end position="277"/>
    </location>
</feature>
<organism evidence="8 9">
    <name type="scientific">Diacronema lutheri</name>
    <name type="common">Unicellular marine alga</name>
    <name type="synonym">Monochrysis lutheri</name>
    <dbReference type="NCBI Taxonomy" id="2081491"/>
    <lineage>
        <taxon>Eukaryota</taxon>
        <taxon>Haptista</taxon>
        <taxon>Haptophyta</taxon>
        <taxon>Pavlovophyceae</taxon>
        <taxon>Pavlovales</taxon>
        <taxon>Pavlovaceae</taxon>
        <taxon>Diacronema</taxon>
    </lineage>
</organism>
<dbReference type="PRINTS" id="PR00046">
    <property type="entry name" value="SIGMA70FCT"/>
</dbReference>
<proteinExistence type="inferred from homology"/>
<feature type="signal peptide" evidence="6">
    <location>
        <begin position="1"/>
        <end position="23"/>
    </location>
</feature>
<dbReference type="NCBIfam" id="TIGR02937">
    <property type="entry name" value="sigma70-ECF"/>
    <property type="match status" value="1"/>
</dbReference>
<keyword evidence="3" id="KW-0731">Sigma factor</keyword>
<dbReference type="GO" id="GO:0016987">
    <property type="term" value="F:sigma factor activity"/>
    <property type="evidence" value="ECO:0007669"/>
    <property type="project" value="UniProtKB-KW"/>
</dbReference>
<dbReference type="InterPro" id="IPR000943">
    <property type="entry name" value="RNA_pol_sigma70"/>
</dbReference>
<dbReference type="InterPro" id="IPR013324">
    <property type="entry name" value="RNA_pol_sigma_r3/r4-like"/>
</dbReference>
<dbReference type="InterPro" id="IPR013325">
    <property type="entry name" value="RNA_pol_sigma_r2"/>
</dbReference>
<dbReference type="EMBL" id="JAGTXO010000001">
    <property type="protein sequence ID" value="KAG8470218.1"/>
    <property type="molecule type" value="Genomic_DNA"/>
</dbReference>
<keyword evidence="4" id="KW-0238">DNA-binding</keyword>
<dbReference type="GO" id="GO:0006352">
    <property type="term" value="P:DNA-templated transcription initiation"/>
    <property type="evidence" value="ECO:0007669"/>
    <property type="project" value="InterPro"/>
</dbReference>
<name>A0A8J5XR85_DIALT</name>
<dbReference type="AlphaFoldDB" id="A0A8J5XR85"/>
<dbReference type="InterPro" id="IPR050239">
    <property type="entry name" value="Sigma-70_RNA_pol_init_factors"/>
</dbReference>
<reference evidence="8" key="1">
    <citation type="submission" date="2021-05" db="EMBL/GenBank/DDBJ databases">
        <title>The genome of the haptophyte Pavlova lutheri (Diacronema luteri, Pavlovales) - a model for lipid biosynthesis in eukaryotic algae.</title>
        <authorList>
            <person name="Hulatt C.J."/>
            <person name="Posewitz M.C."/>
        </authorList>
    </citation>
    <scope>NUCLEOTIDE SEQUENCE</scope>
    <source>
        <strain evidence="8">NIVA-4/92</strain>
    </source>
</reference>
<keyword evidence="9" id="KW-1185">Reference proteome</keyword>
<dbReference type="Gene3D" id="1.20.140.160">
    <property type="match status" value="1"/>
</dbReference>
<evidence type="ECO:0000256" key="3">
    <source>
        <dbReference type="ARBA" id="ARBA00023082"/>
    </source>
</evidence>
<dbReference type="OrthoDB" id="201574at2759"/>
<dbReference type="SUPFAM" id="SSF88946">
    <property type="entry name" value="Sigma2 domain of RNA polymerase sigma factors"/>
    <property type="match status" value="1"/>
</dbReference>
<sequence length="486" mass="53370">MRRSAAGWLALVVLLAAEGAVPSLPNGWSRLSRMHTPVTPLLAGPRAAHVAISAVTSPDVHAPTANGATRPAQLGERPCEAPRAMPNVPPLIASGVPLTRSLISSLLECDLSVDGEDLMCGPRLGAGGVIHANLPLLNSAQEVTLSHFAHLFFNISSVRDQLSGAGASAPSYHAVFEAMGYVGNVREEVSAIELQLLEARSRGAYGKMFRHNLGLIHQELNKHKTSTALERADMWQEGTLGLLRAIQLFDPGRKVRFSTYACWHIRAHILHAFRDKSHMLRLPQPLQDDMKQLRKATAHLTMEHDGRRPSATLLGETLDWPESRVLRTLQGFSRSTVLALVPHRSEDTRTGTWQHGGVPADSILSAAHGIGDAEASILKEQFRNSVRKVQEGREPEHAKMLALRYGLYDGVEWSTKQIAERFQVTSQVVYKILRKEVKYLQARHQDFTSFAHVEGREVAVVRRRAGPVRTAARLSLRTSTRGAGGE</sequence>
<evidence type="ECO:0000259" key="7">
    <source>
        <dbReference type="Pfam" id="PF04542"/>
    </source>
</evidence>
<gene>
    <name evidence="8" type="ORF">KFE25_008639</name>
</gene>
<dbReference type="InterPro" id="IPR007627">
    <property type="entry name" value="RNA_pol_sigma70_r2"/>
</dbReference>
<keyword evidence="5" id="KW-0804">Transcription</keyword>
<evidence type="ECO:0000256" key="2">
    <source>
        <dbReference type="ARBA" id="ARBA00023015"/>
    </source>
</evidence>
<protein>
    <recommendedName>
        <fullName evidence="7">RNA polymerase sigma-70 region 2 domain-containing protein</fullName>
    </recommendedName>
</protein>
<accession>A0A8J5XR85</accession>
<dbReference type="Pfam" id="PF04542">
    <property type="entry name" value="Sigma70_r2"/>
    <property type="match status" value="1"/>
</dbReference>
<evidence type="ECO:0000313" key="8">
    <source>
        <dbReference type="EMBL" id="KAG8470218.1"/>
    </source>
</evidence>
<dbReference type="PANTHER" id="PTHR30603">
    <property type="entry name" value="RNA POLYMERASE SIGMA FACTOR RPO"/>
    <property type="match status" value="1"/>
</dbReference>
<dbReference type="Proteomes" id="UP000751190">
    <property type="component" value="Unassembled WGS sequence"/>
</dbReference>
<evidence type="ECO:0000256" key="1">
    <source>
        <dbReference type="ARBA" id="ARBA00007788"/>
    </source>
</evidence>
<dbReference type="SUPFAM" id="SSF88659">
    <property type="entry name" value="Sigma3 and sigma4 domains of RNA polymerase sigma factors"/>
    <property type="match status" value="1"/>
</dbReference>
<feature type="chain" id="PRO_5035302173" description="RNA polymerase sigma-70 region 2 domain-containing protein" evidence="6">
    <location>
        <begin position="24"/>
        <end position="486"/>
    </location>
</feature>
<keyword evidence="2" id="KW-0805">Transcription regulation</keyword>
<evidence type="ECO:0000256" key="6">
    <source>
        <dbReference type="SAM" id="SignalP"/>
    </source>
</evidence>
<evidence type="ECO:0000256" key="4">
    <source>
        <dbReference type="ARBA" id="ARBA00023125"/>
    </source>
</evidence>
<dbReference type="InterPro" id="IPR014284">
    <property type="entry name" value="RNA_pol_sigma-70_dom"/>
</dbReference>
<keyword evidence="6" id="KW-0732">Signal</keyword>
<comment type="similarity">
    <text evidence="1">Belongs to the sigma-70 factor family.</text>
</comment>
<dbReference type="GO" id="GO:0003677">
    <property type="term" value="F:DNA binding"/>
    <property type="evidence" value="ECO:0007669"/>
    <property type="project" value="UniProtKB-KW"/>
</dbReference>
<dbReference type="Gene3D" id="1.10.601.10">
    <property type="entry name" value="RNA Polymerase Primary Sigma Factor"/>
    <property type="match status" value="1"/>
</dbReference>
<dbReference type="PANTHER" id="PTHR30603:SF47">
    <property type="entry name" value="RNA POLYMERASE SIGMA FACTOR SIGD, CHLOROPLASTIC"/>
    <property type="match status" value="1"/>
</dbReference>
<comment type="caution">
    <text evidence="8">The sequence shown here is derived from an EMBL/GenBank/DDBJ whole genome shotgun (WGS) entry which is preliminary data.</text>
</comment>
<evidence type="ECO:0000256" key="5">
    <source>
        <dbReference type="ARBA" id="ARBA00023163"/>
    </source>
</evidence>
<evidence type="ECO:0000313" key="9">
    <source>
        <dbReference type="Proteomes" id="UP000751190"/>
    </source>
</evidence>